<dbReference type="InterPro" id="IPR011990">
    <property type="entry name" value="TPR-like_helical_dom_sf"/>
</dbReference>
<dbReference type="InterPro" id="IPR046849">
    <property type="entry name" value="E2_motif"/>
</dbReference>
<dbReference type="InterPro" id="IPR002885">
    <property type="entry name" value="PPR_rpt"/>
</dbReference>
<proteinExistence type="inferred from homology"/>
<dbReference type="Gene3D" id="1.25.40.10">
    <property type="entry name" value="Tetratricopeptide repeat domain"/>
    <property type="match status" value="3"/>
</dbReference>
<dbReference type="Proteomes" id="UP001634393">
    <property type="component" value="Unassembled WGS sequence"/>
</dbReference>
<evidence type="ECO:0000256" key="3">
    <source>
        <dbReference type="PROSITE-ProRule" id="PRU00708"/>
    </source>
</evidence>
<feature type="repeat" description="PPR" evidence="3">
    <location>
        <begin position="193"/>
        <end position="223"/>
    </location>
</feature>
<gene>
    <name evidence="5" type="ORF">ACJIZ3_020216</name>
</gene>
<dbReference type="InterPro" id="IPR046960">
    <property type="entry name" value="PPR_At4g14850-like_plant"/>
</dbReference>
<evidence type="ECO:0000256" key="2">
    <source>
        <dbReference type="ARBA" id="ARBA00022737"/>
    </source>
</evidence>
<dbReference type="InterPro" id="IPR046848">
    <property type="entry name" value="E_motif"/>
</dbReference>
<comment type="caution">
    <text evidence="5">The sequence shown here is derived from an EMBL/GenBank/DDBJ whole genome shotgun (WGS) entry which is preliminary data.</text>
</comment>
<feature type="domain" description="DYW" evidence="4">
    <location>
        <begin position="514"/>
        <end position="607"/>
    </location>
</feature>
<dbReference type="Pfam" id="PF20430">
    <property type="entry name" value="Eplus_motif"/>
    <property type="match status" value="1"/>
</dbReference>
<dbReference type="FunFam" id="1.25.40.10:FF:000474">
    <property type="entry name" value="Pentatricopeptide repeat protein PPR986-12"/>
    <property type="match status" value="1"/>
</dbReference>
<evidence type="ECO:0000256" key="1">
    <source>
        <dbReference type="ARBA" id="ARBA00006643"/>
    </source>
</evidence>
<dbReference type="FunFam" id="1.25.40.10:FF:000427">
    <property type="entry name" value="Pentatricopeptide repeat-containing protein chloroplastic"/>
    <property type="match status" value="1"/>
</dbReference>
<dbReference type="NCBIfam" id="TIGR00756">
    <property type="entry name" value="PPR"/>
    <property type="match status" value="2"/>
</dbReference>
<comment type="similarity">
    <text evidence="1">Belongs to the PPR family. PCMP-H subfamily.</text>
</comment>
<keyword evidence="2" id="KW-0677">Repeat</keyword>
<dbReference type="InterPro" id="IPR032867">
    <property type="entry name" value="DYW_dom"/>
</dbReference>
<dbReference type="PROSITE" id="PS51375">
    <property type="entry name" value="PPR"/>
    <property type="match status" value="3"/>
</dbReference>
<accession>A0ABD3SI84</accession>
<evidence type="ECO:0000313" key="6">
    <source>
        <dbReference type="Proteomes" id="UP001634393"/>
    </source>
</evidence>
<protein>
    <recommendedName>
        <fullName evidence="4">DYW domain-containing protein</fullName>
    </recommendedName>
</protein>
<feature type="repeat" description="PPR" evidence="3">
    <location>
        <begin position="265"/>
        <end position="299"/>
    </location>
</feature>
<evidence type="ECO:0000259" key="4">
    <source>
        <dbReference type="Pfam" id="PF14432"/>
    </source>
</evidence>
<dbReference type="Pfam" id="PF20431">
    <property type="entry name" value="E_motif"/>
    <property type="match status" value="1"/>
</dbReference>
<dbReference type="PANTHER" id="PTHR47926:SF508">
    <property type="entry name" value="PENTATRICOPEPTIDE REPEAT-CONTAINING PROTEIN"/>
    <property type="match status" value="1"/>
</dbReference>
<name>A0ABD3SI84_9LAMI</name>
<dbReference type="Pfam" id="PF14432">
    <property type="entry name" value="DYW_deaminase"/>
    <property type="match status" value="1"/>
</dbReference>
<dbReference type="EMBL" id="JBJXBP010000006">
    <property type="protein sequence ID" value="KAL3824187.1"/>
    <property type="molecule type" value="Genomic_DNA"/>
</dbReference>
<keyword evidence="6" id="KW-1185">Reference proteome</keyword>
<dbReference type="Pfam" id="PF01535">
    <property type="entry name" value="PPR"/>
    <property type="match status" value="5"/>
</dbReference>
<dbReference type="PANTHER" id="PTHR47926">
    <property type="entry name" value="PENTATRICOPEPTIDE REPEAT-CONTAINING PROTEIN"/>
    <property type="match status" value="1"/>
</dbReference>
<dbReference type="AlphaFoldDB" id="A0ABD3SI84"/>
<organism evidence="5 6">
    <name type="scientific">Penstemon smallii</name>
    <dbReference type="NCBI Taxonomy" id="265156"/>
    <lineage>
        <taxon>Eukaryota</taxon>
        <taxon>Viridiplantae</taxon>
        <taxon>Streptophyta</taxon>
        <taxon>Embryophyta</taxon>
        <taxon>Tracheophyta</taxon>
        <taxon>Spermatophyta</taxon>
        <taxon>Magnoliopsida</taxon>
        <taxon>eudicotyledons</taxon>
        <taxon>Gunneridae</taxon>
        <taxon>Pentapetalae</taxon>
        <taxon>asterids</taxon>
        <taxon>lamiids</taxon>
        <taxon>Lamiales</taxon>
        <taxon>Plantaginaceae</taxon>
        <taxon>Cheloneae</taxon>
        <taxon>Penstemon</taxon>
    </lineage>
</organism>
<dbReference type="Pfam" id="PF13041">
    <property type="entry name" value="PPR_2"/>
    <property type="match status" value="2"/>
</dbReference>
<evidence type="ECO:0000313" key="5">
    <source>
        <dbReference type="EMBL" id="KAL3824187.1"/>
    </source>
</evidence>
<feature type="repeat" description="PPR" evidence="3">
    <location>
        <begin position="90"/>
        <end position="126"/>
    </location>
</feature>
<reference evidence="5 6" key="1">
    <citation type="submission" date="2024-12" db="EMBL/GenBank/DDBJ databases">
        <title>The unique morphological basis and parallel evolutionary history of personate flowers in Penstemon.</title>
        <authorList>
            <person name="Depatie T.H."/>
            <person name="Wessinger C.A."/>
        </authorList>
    </citation>
    <scope>NUCLEOTIDE SEQUENCE [LARGE SCALE GENOMIC DNA]</scope>
    <source>
        <strain evidence="5">WTNN_2</strain>
        <tissue evidence="5">Leaf</tissue>
    </source>
</reference>
<sequence length="607" mass="69048">MATVVVSAPPAQPSAAPDHHYHRRLRHILTQPTTVSIPHLKQIHAQILRSEPPPNHSLETLFLYSRLIHFSSLQDITYTSQLFNQIPNPNTFIYNTVIRAYAHSKNHKKQAFSLFQELLKNENLLPDKHTFPFVLKACAYLFALGEGKQAHAHVLKHGFSSDVYINNSLIHFYSSCGCSESSRKVFDKMPERSLVSWNVIIDSLVQMGEFEDAVRLFTEMNKWFEPDGYTVQSVIDACAGLGALSMGMWAHAYILKKCQIDASFDNLIQNSLVEMYSKCGSLRMAQQVFHMMRSRDVNSWNAMILGLAMHGEAERVFEHFTRMVDEDNLRPNSITFVGVLSACNHRGLVEKGRKYFDLMVKKYKIEPVLQHYGCLIDLMARSGQIEEALDVVSSMPIKPDAVIWRSLLSASSKQCEGLELTEEMARKVIEVEGSESSGAYILLSKVYATANRWNEVGLIRKLMSENGVSKEPGCSLIEINGIAHEFFAGDTTHPKTKEIYEFLKFVEKRVKLVGYVPEFSEATMVDEVDERKGKTLRLHSERLAVAFGLLNSKPGVPIRVFKNLRVCSDCHSFMKLISKSFNVEIIMRDRIRFHCFRNGVCSCKDFW</sequence>